<dbReference type="PANTHER" id="PTHR42953">
    <property type="entry name" value="HIGH-AFFINITY ZINC UPTAKE SYSTEM PROTEIN ZNUA-RELATED"/>
    <property type="match status" value="1"/>
</dbReference>
<dbReference type="InterPro" id="IPR006129">
    <property type="entry name" value="AdhesinB"/>
</dbReference>
<evidence type="ECO:0000256" key="6">
    <source>
        <dbReference type="RuleBase" id="RU003512"/>
    </source>
</evidence>
<keyword evidence="4" id="KW-0479">Metal-binding</keyword>
<dbReference type="Proteomes" id="UP001155241">
    <property type="component" value="Unassembled WGS sequence"/>
</dbReference>
<dbReference type="InterPro" id="IPR006128">
    <property type="entry name" value="Lipoprotein_PsaA-like"/>
</dbReference>
<keyword evidence="8" id="KW-1185">Reference proteome</keyword>
<dbReference type="GO" id="GO:0030001">
    <property type="term" value="P:metal ion transport"/>
    <property type="evidence" value="ECO:0007669"/>
    <property type="project" value="InterPro"/>
</dbReference>
<dbReference type="SUPFAM" id="SSF53807">
    <property type="entry name" value="Helical backbone' metal receptor"/>
    <property type="match status" value="1"/>
</dbReference>
<dbReference type="Pfam" id="PF01297">
    <property type="entry name" value="ZnuA"/>
    <property type="match status" value="1"/>
</dbReference>
<protein>
    <submittedName>
        <fullName evidence="7">Zinc ABC transporter substrate-binding protein</fullName>
    </submittedName>
</protein>
<dbReference type="AlphaFoldDB" id="A0A9X2FCK8"/>
<dbReference type="EMBL" id="JAMXLR010000076">
    <property type="protein sequence ID" value="MCO6046577.1"/>
    <property type="molecule type" value="Genomic_DNA"/>
</dbReference>
<dbReference type="GO" id="GO:0030313">
    <property type="term" value="C:cell envelope"/>
    <property type="evidence" value="ECO:0007669"/>
    <property type="project" value="UniProtKB-SubCell"/>
</dbReference>
<reference evidence="7" key="1">
    <citation type="submission" date="2022-06" db="EMBL/GenBank/DDBJ databases">
        <title>Aeoliella straminimaris, a novel planctomycete from sediments.</title>
        <authorList>
            <person name="Vitorino I.R."/>
            <person name="Lage O.M."/>
        </authorList>
    </citation>
    <scope>NUCLEOTIDE SEQUENCE</scope>
    <source>
        <strain evidence="7">ICT_H6.2</strain>
    </source>
</reference>
<evidence type="ECO:0000313" key="8">
    <source>
        <dbReference type="Proteomes" id="UP001155241"/>
    </source>
</evidence>
<dbReference type="PROSITE" id="PS51257">
    <property type="entry name" value="PROKAR_LIPOPROTEIN"/>
    <property type="match status" value="1"/>
</dbReference>
<gene>
    <name evidence="7" type="ORF">NG895_21985</name>
</gene>
<evidence type="ECO:0000256" key="5">
    <source>
        <dbReference type="ARBA" id="ARBA00022729"/>
    </source>
</evidence>
<evidence type="ECO:0000256" key="4">
    <source>
        <dbReference type="ARBA" id="ARBA00022723"/>
    </source>
</evidence>
<keyword evidence="3 6" id="KW-0813">Transport</keyword>
<organism evidence="7 8">
    <name type="scientific">Aeoliella straminimaris</name>
    <dbReference type="NCBI Taxonomy" id="2954799"/>
    <lineage>
        <taxon>Bacteria</taxon>
        <taxon>Pseudomonadati</taxon>
        <taxon>Planctomycetota</taxon>
        <taxon>Planctomycetia</taxon>
        <taxon>Pirellulales</taxon>
        <taxon>Lacipirellulaceae</taxon>
        <taxon>Aeoliella</taxon>
    </lineage>
</organism>
<comment type="subcellular location">
    <subcellularLocation>
        <location evidence="1">Cell envelope</location>
    </subcellularLocation>
</comment>
<dbReference type="InterPro" id="IPR050492">
    <property type="entry name" value="Bact_metal-bind_prot9"/>
</dbReference>
<accession>A0A9X2FCK8</accession>
<name>A0A9X2FCK8_9BACT</name>
<dbReference type="GO" id="GO:0007155">
    <property type="term" value="P:cell adhesion"/>
    <property type="evidence" value="ECO:0007669"/>
    <property type="project" value="InterPro"/>
</dbReference>
<evidence type="ECO:0000256" key="2">
    <source>
        <dbReference type="ARBA" id="ARBA00011028"/>
    </source>
</evidence>
<dbReference type="RefSeq" id="WP_252854691.1">
    <property type="nucleotide sequence ID" value="NZ_JAMXLR010000076.1"/>
</dbReference>
<dbReference type="PANTHER" id="PTHR42953:SF1">
    <property type="entry name" value="METAL-BINDING PROTEIN HI_0362-RELATED"/>
    <property type="match status" value="1"/>
</dbReference>
<dbReference type="GO" id="GO:0046872">
    <property type="term" value="F:metal ion binding"/>
    <property type="evidence" value="ECO:0007669"/>
    <property type="project" value="UniProtKB-KW"/>
</dbReference>
<dbReference type="PRINTS" id="PR00690">
    <property type="entry name" value="ADHESNFAMILY"/>
</dbReference>
<comment type="similarity">
    <text evidence="2 6">Belongs to the bacterial solute-binding protein 9 family.</text>
</comment>
<evidence type="ECO:0000256" key="3">
    <source>
        <dbReference type="ARBA" id="ARBA00022448"/>
    </source>
</evidence>
<keyword evidence="5" id="KW-0732">Signal</keyword>
<sequence>MNYTQQRAWQRWGVTGTLLLLACCAGCDKPAGPGVDDATASDSHSREFSGEPPLSIVCTTQQVADAVRNIVGEHAEIESLMGPGVDPHMFRTKPSHLLKLQQADIVFYNGLHLEGRIADSLEQLADRKPVVPLTGRLVEEHDKRLISPAGFSGVHDPHVWHDVSLWADCVDYAAERLCEFDPARADDYRANAAAYRKQLDELNAEVGAQLRSIPDDRRLLVTAHDAFGYFSAAYGLKTIGLKGISTDDEADFAHLDAVRKILVENQVPAVFVESSTSPRLVNKLIEECQAAGHQVRVGKELYSDAMGSAGSGAETYVGMIRANVAAIVNGLAGE</sequence>
<evidence type="ECO:0000256" key="1">
    <source>
        <dbReference type="ARBA" id="ARBA00004196"/>
    </source>
</evidence>
<evidence type="ECO:0000313" key="7">
    <source>
        <dbReference type="EMBL" id="MCO6046577.1"/>
    </source>
</evidence>
<comment type="caution">
    <text evidence="7">The sequence shown here is derived from an EMBL/GenBank/DDBJ whole genome shotgun (WGS) entry which is preliminary data.</text>
</comment>
<dbReference type="PRINTS" id="PR00691">
    <property type="entry name" value="ADHESINB"/>
</dbReference>
<dbReference type="Gene3D" id="3.40.50.1980">
    <property type="entry name" value="Nitrogenase molybdenum iron protein domain"/>
    <property type="match status" value="2"/>
</dbReference>
<dbReference type="InterPro" id="IPR006127">
    <property type="entry name" value="ZnuA-like"/>
</dbReference>
<proteinExistence type="inferred from homology"/>